<name>A0A0B6Z677_9EUPU</name>
<dbReference type="GO" id="GO:0030154">
    <property type="term" value="P:cell differentiation"/>
    <property type="evidence" value="ECO:0007669"/>
    <property type="project" value="TreeGrafter"/>
</dbReference>
<dbReference type="GO" id="GO:0006357">
    <property type="term" value="P:regulation of transcription by RNA polymerase II"/>
    <property type="evidence" value="ECO:0007669"/>
    <property type="project" value="InterPro"/>
</dbReference>
<dbReference type="GO" id="GO:0005634">
    <property type="term" value="C:nucleus"/>
    <property type="evidence" value="ECO:0007669"/>
    <property type="project" value="InterPro"/>
</dbReference>
<sequence>LSGSKTSPSDALLEIFKGCNRNPLDEITHRVKEMGEIFCKHYAKSSDNHPGSTADFARKRLQLGESLYYKTLEGIVQGEKRRLTGGDNKEVNLLGLLENDFFHRSLLACCLEIVIFSYNSQRTFPWIVDIFELSPYQFYKVIEIIIRAEKALSRDVVKHLNHIEESILESYAWKSDSSLWEAIKESSVPNCEEVMPSNHIESSKPSLVPVAKHPRLRSLVGDIKSAIQKASDNLLSPVTPMAADRFSSPTPGNAKRRLFDAIPSATVTTLPGTLGSVISNITGVPKTISTSGMTIISSPSQLPSSNRSILFSQLKGGTSDTLIVSNKMASALAPTSTLPRPDSPLSVCTVTGQPSATGTPSTIVAAAAGSGSVLTSPIPRINAGPTQQAIVAMMEDGRQILIPVQIAQPTASTATSVTAVAGTHGTTAFTTAKKSGQAVLQIVDTGATITPTTTITTTRKTQSVIQVHVKLEKGDADHNYIKPKRTGSLALFFRKVYHLASVRLRDLFDKLDIDDEDLLKKIWTCFEYAMVNHIHLMCDRHLDQLIMCSMYLIAKVTVKPLTFQNIMKCYRLQPQAHSHVYRSVLLSGRHRHGSGSSDSSKSNEGSGTSSPVNIDGKVDNNKDKKHPTVRSSSTLPHTHPNSQPPTPTRFVGGNAEFDPEEERGDLIHFYNLVYLKKIRSFAMKFAEKSLDSQDQPKLSPLPAVRCLTTSPRRVSNIHPVFISPHRGAINPYARGMSYSFNHSPSKDLQAINKMIRQGIKSTTKRMLEVDKEDTVHSPAKRLAPGHPFIRRLQDLGPLDNP</sequence>
<organism evidence="3">
    <name type="scientific">Arion vulgaris</name>
    <dbReference type="NCBI Taxonomy" id="1028688"/>
    <lineage>
        <taxon>Eukaryota</taxon>
        <taxon>Metazoa</taxon>
        <taxon>Spiralia</taxon>
        <taxon>Lophotrochozoa</taxon>
        <taxon>Mollusca</taxon>
        <taxon>Gastropoda</taxon>
        <taxon>Heterobranchia</taxon>
        <taxon>Euthyneura</taxon>
        <taxon>Panpulmonata</taxon>
        <taxon>Eupulmonata</taxon>
        <taxon>Stylommatophora</taxon>
        <taxon>Helicina</taxon>
        <taxon>Arionoidea</taxon>
        <taxon>Arionidae</taxon>
        <taxon>Arion</taxon>
    </lineage>
</organism>
<dbReference type="AlphaFoldDB" id="A0A0B6Z677"/>
<dbReference type="Pfam" id="PF01858">
    <property type="entry name" value="RB_A"/>
    <property type="match status" value="1"/>
</dbReference>
<feature type="compositionally biased region" description="Low complexity" evidence="1">
    <location>
        <begin position="594"/>
        <end position="610"/>
    </location>
</feature>
<dbReference type="InterPro" id="IPR028309">
    <property type="entry name" value="RB_fam"/>
</dbReference>
<dbReference type="PANTHER" id="PTHR13742:SF17">
    <property type="entry name" value="RE32990P-RELATED"/>
    <property type="match status" value="1"/>
</dbReference>
<evidence type="ECO:0000256" key="1">
    <source>
        <dbReference type="SAM" id="MobiDB-lite"/>
    </source>
</evidence>
<dbReference type="InterPro" id="IPR002719">
    <property type="entry name" value="RB_B"/>
</dbReference>
<feature type="region of interest" description="Disordered" evidence="1">
    <location>
        <begin position="589"/>
        <end position="657"/>
    </location>
</feature>
<gene>
    <name evidence="3" type="primary">ORF47621</name>
</gene>
<protein>
    <recommendedName>
        <fullName evidence="2">Retinoblastoma-associated protein A-box domain-containing protein</fullName>
    </recommendedName>
</protein>
<feature type="non-terminal residue" evidence="3">
    <location>
        <position position="1"/>
    </location>
</feature>
<dbReference type="FunFam" id="1.10.472.10:FF:000035">
    <property type="entry name" value="RB transcriptional corepressor-like 1"/>
    <property type="match status" value="1"/>
</dbReference>
<dbReference type="Gene3D" id="1.10.472.10">
    <property type="entry name" value="Cyclin-like"/>
    <property type="match status" value="2"/>
</dbReference>
<dbReference type="GO" id="GO:0005667">
    <property type="term" value="C:transcription regulator complex"/>
    <property type="evidence" value="ECO:0007669"/>
    <property type="project" value="TreeGrafter"/>
</dbReference>
<dbReference type="GO" id="GO:0000785">
    <property type="term" value="C:chromatin"/>
    <property type="evidence" value="ECO:0007669"/>
    <property type="project" value="TreeGrafter"/>
</dbReference>
<feature type="domain" description="Retinoblastoma-associated protein A-box" evidence="2">
    <location>
        <begin position="1"/>
        <end position="183"/>
    </location>
</feature>
<dbReference type="InterPro" id="IPR002720">
    <property type="entry name" value="RB_A"/>
</dbReference>
<proteinExistence type="predicted"/>
<dbReference type="GO" id="GO:0000977">
    <property type="term" value="F:RNA polymerase II transcription regulatory region sequence-specific DNA binding"/>
    <property type="evidence" value="ECO:0007669"/>
    <property type="project" value="TreeGrafter"/>
</dbReference>
<dbReference type="EMBL" id="HACG01016365">
    <property type="protein sequence ID" value="CEK63230.1"/>
    <property type="molecule type" value="Transcribed_RNA"/>
</dbReference>
<dbReference type="GO" id="GO:2000134">
    <property type="term" value="P:negative regulation of G1/S transition of mitotic cell cycle"/>
    <property type="evidence" value="ECO:0007669"/>
    <property type="project" value="TreeGrafter"/>
</dbReference>
<accession>A0A0B6Z677</accession>
<dbReference type="Pfam" id="PF01857">
    <property type="entry name" value="RB_B"/>
    <property type="match status" value="1"/>
</dbReference>
<dbReference type="PANTHER" id="PTHR13742">
    <property type="entry name" value="RETINOBLASTOMA-ASSOCIATED PROTEIN RB -RELATED"/>
    <property type="match status" value="1"/>
</dbReference>
<reference evidence="3" key="1">
    <citation type="submission" date="2014-12" db="EMBL/GenBank/DDBJ databases">
        <title>Insight into the proteome of Arion vulgaris.</title>
        <authorList>
            <person name="Aradska J."/>
            <person name="Bulat T."/>
            <person name="Smidak R."/>
            <person name="Sarate P."/>
            <person name="Gangsoo J."/>
            <person name="Sialana F."/>
            <person name="Bilban M."/>
            <person name="Lubec G."/>
        </authorList>
    </citation>
    <scope>NUCLEOTIDE SEQUENCE</scope>
    <source>
        <tissue evidence="3">Skin</tissue>
    </source>
</reference>
<dbReference type="SMART" id="SM01368">
    <property type="entry name" value="RB_A"/>
    <property type="match status" value="1"/>
</dbReference>
<evidence type="ECO:0000313" key="3">
    <source>
        <dbReference type="EMBL" id="CEK63230.1"/>
    </source>
</evidence>
<dbReference type="SUPFAM" id="SSF47954">
    <property type="entry name" value="Cyclin-like"/>
    <property type="match status" value="2"/>
</dbReference>
<evidence type="ECO:0000259" key="2">
    <source>
        <dbReference type="SMART" id="SM01368"/>
    </source>
</evidence>
<feature type="compositionally biased region" description="Polar residues" evidence="1">
    <location>
        <begin position="629"/>
        <end position="641"/>
    </location>
</feature>
<dbReference type="InterPro" id="IPR036915">
    <property type="entry name" value="Cyclin-like_sf"/>
</dbReference>